<dbReference type="PANTHER" id="PTHR38686:SF1">
    <property type="entry name" value="APOLIPOPROTEIN N-ACYLTRANSFERASE"/>
    <property type="match status" value="1"/>
</dbReference>
<dbReference type="InterPro" id="IPR004563">
    <property type="entry name" value="Apolipo_AcylTrfase"/>
</dbReference>
<evidence type="ECO:0000313" key="11">
    <source>
        <dbReference type="Proteomes" id="UP000665020"/>
    </source>
</evidence>
<evidence type="ECO:0000256" key="2">
    <source>
        <dbReference type="ARBA" id="ARBA00022475"/>
    </source>
</evidence>
<organism evidence="10 11">
    <name type="scientific">Iocasia fonsfrigidae</name>
    <dbReference type="NCBI Taxonomy" id="2682810"/>
    <lineage>
        <taxon>Bacteria</taxon>
        <taxon>Bacillati</taxon>
        <taxon>Bacillota</taxon>
        <taxon>Clostridia</taxon>
        <taxon>Halanaerobiales</taxon>
        <taxon>Halanaerobiaceae</taxon>
        <taxon>Iocasia</taxon>
    </lineage>
</organism>
<keyword evidence="2" id="KW-1003">Cell membrane</keyword>
<evidence type="ECO:0000256" key="5">
    <source>
        <dbReference type="ARBA" id="ARBA00022989"/>
    </source>
</evidence>
<accession>A0A8A7KJ75</accession>
<gene>
    <name evidence="10" type="ORF">GM661_09430</name>
</gene>
<dbReference type="PROSITE" id="PS50263">
    <property type="entry name" value="CN_HYDROLASE"/>
    <property type="match status" value="1"/>
</dbReference>
<evidence type="ECO:0000256" key="1">
    <source>
        <dbReference type="ARBA" id="ARBA00004651"/>
    </source>
</evidence>
<keyword evidence="7" id="KW-0012">Acyltransferase</keyword>
<dbReference type="GO" id="GO:0042158">
    <property type="term" value="P:lipoprotein biosynthetic process"/>
    <property type="evidence" value="ECO:0007669"/>
    <property type="project" value="InterPro"/>
</dbReference>
<evidence type="ECO:0000313" key="10">
    <source>
        <dbReference type="EMBL" id="QTL98184.1"/>
    </source>
</evidence>
<evidence type="ECO:0000256" key="4">
    <source>
        <dbReference type="ARBA" id="ARBA00022692"/>
    </source>
</evidence>
<dbReference type="Pfam" id="PF00795">
    <property type="entry name" value="CN_hydrolase"/>
    <property type="match status" value="1"/>
</dbReference>
<feature type="transmembrane region" description="Helical" evidence="8">
    <location>
        <begin position="80"/>
        <end position="102"/>
    </location>
</feature>
<feature type="transmembrane region" description="Helical" evidence="8">
    <location>
        <begin position="114"/>
        <end position="134"/>
    </location>
</feature>
<feature type="transmembrane region" description="Helical" evidence="8">
    <location>
        <begin position="154"/>
        <end position="182"/>
    </location>
</feature>
<feature type="transmembrane region" description="Helical" evidence="8">
    <location>
        <begin position="55"/>
        <end position="74"/>
    </location>
</feature>
<feature type="domain" description="CN hydrolase" evidence="9">
    <location>
        <begin position="223"/>
        <end position="459"/>
    </location>
</feature>
<dbReference type="Gene3D" id="3.60.110.10">
    <property type="entry name" value="Carbon-nitrogen hydrolase"/>
    <property type="match status" value="1"/>
</dbReference>
<feature type="transmembrane region" description="Helical" evidence="8">
    <location>
        <begin position="472"/>
        <end position="491"/>
    </location>
</feature>
<dbReference type="RefSeq" id="WP_230866644.1">
    <property type="nucleotide sequence ID" value="NZ_CP046640.1"/>
</dbReference>
<evidence type="ECO:0000259" key="9">
    <source>
        <dbReference type="PROSITE" id="PS50263"/>
    </source>
</evidence>
<evidence type="ECO:0000256" key="7">
    <source>
        <dbReference type="ARBA" id="ARBA00023315"/>
    </source>
</evidence>
<dbReference type="GO" id="GO:0016410">
    <property type="term" value="F:N-acyltransferase activity"/>
    <property type="evidence" value="ECO:0007669"/>
    <property type="project" value="InterPro"/>
</dbReference>
<dbReference type="SUPFAM" id="SSF56317">
    <property type="entry name" value="Carbon-nitrogen hydrolase"/>
    <property type="match status" value="1"/>
</dbReference>
<dbReference type="AlphaFoldDB" id="A0A8A7KJ75"/>
<keyword evidence="6 8" id="KW-0472">Membrane</keyword>
<protein>
    <recommendedName>
        <fullName evidence="9">CN hydrolase domain-containing protein</fullName>
    </recommendedName>
</protein>
<feature type="transmembrane region" description="Helical" evidence="8">
    <location>
        <begin position="27"/>
        <end position="46"/>
    </location>
</feature>
<feature type="transmembrane region" description="Helical" evidence="8">
    <location>
        <begin position="194"/>
        <end position="211"/>
    </location>
</feature>
<name>A0A8A7KJ75_9FIRM</name>
<keyword evidence="11" id="KW-1185">Reference proteome</keyword>
<evidence type="ECO:0000256" key="3">
    <source>
        <dbReference type="ARBA" id="ARBA00022679"/>
    </source>
</evidence>
<proteinExistence type="predicted"/>
<reference evidence="10" key="1">
    <citation type="submission" date="2019-12" db="EMBL/GenBank/DDBJ databases">
        <authorList>
            <person name="zhang j."/>
            <person name="sun C.M."/>
        </authorList>
    </citation>
    <scope>NUCLEOTIDE SEQUENCE</scope>
    <source>
        <strain evidence="10">NS-1</strain>
    </source>
</reference>
<dbReference type="EMBL" id="CP046640">
    <property type="protein sequence ID" value="QTL98184.1"/>
    <property type="molecule type" value="Genomic_DNA"/>
</dbReference>
<evidence type="ECO:0000256" key="6">
    <source>
        <dbReference type="ARBA" id="ARBA00023136"/>
    </source>
</evidence>
<dbReference type="CDD" id="cd07197">
    <property type="entry name" value="nitrilase"/>
    <property type="match status" value="1"/>
</dbReference>
<dbReference type="GO" id="GO:0005886">
    <property type="term" value="C:plasma membrane"/>
    <property type="evidence" value="ECO:0007669"/>
    <property type="project" value="UniProtKB-SubCell"/>
</dbReference>
<keyword evidence="3" id="KW-0808">Transferase</keyword>
<feature type="transmembrane region" description="Helical" evidence="8">
    <location>
        <begin position="5"/>
        <end position="21"/>
    </location>
</feature>
<dbReference type="InterPro" id="IPR036526">
    <property type="entry name" value="C-N_Hydrolase_sf"/>
</dbReference>
<evidence type="ECO:0000256" key="8">
    <source>
        <dbReference type="SAM" id="Phobius"/>
    </source>
</evidence>
<dbReference type="KEGG" id="ifn:GM661_09430"/>
<sequence length="495" mass="56803">MTIRKYNSIILFITGFFLFMFTRRSELFPTIQIMIIIAPIFILRFIRIQSTKKGILLTFLGFFLSLNIALFGLFDLSGSLMEILFNTVRSTIIALMYFVPYMVDRLIYPKFKKYPIISSLIFPVSVTAIMFLFSLEGPIDGTEAKTIFSYGPLIFQQINSITGLWGFIFIFSWIATTINNLWEYNFEIKKSKTVLVVFASIFLVSLFFGTIKVNTTNQYENTVKIAAIILLPEDGKAVSMEKIIEERNTSSFNKRLLKIEQLTKTASQKGAKIISFQEFAMLINDEDQDSLRKEYKRIAKENNVYLSITYGYFSKKEKGENKHLLINNQGEILLDYTKRYLLGFGDIGETAVFKKGVEIIQYTDTPYGRLAISICKDMNYPAYIRQAGEADVDIMLNPSYDFPKSTSPSYYDRAIENGFSIIRPTYNGITYMEDYNGEIIAMMDSDKTETGILYADLPIKGVETIYYKIGDLLGWLSLFGLFVLIFISIRLKNNS</sequence>
<dbReference type="InterPro" id="IPR003010">
    <property type="entry name" value="C-N_Hydrolase"/>
</dbReference>
<keyword evidence="4 8" id="KW-0812">Transmembrane</keyword>
<keyword evidence="5 8" id="KW-1133">Transmembrane helix</keyword>
<comment type="subcellular location">
    <subcellularLocation>
        <location evidence="1">Cell membrane</location>
        <topology evidence="1">Multi-pass membrane protein</topology>
    </subcellularLocation>
</comment>
<dbReference type="Proteomes" id="UP000665020">
    <property type="component" value="Chromosome"/>
</dbReference>
<dbReference type="PANTHER" id="PTHR38686">
    <property type="entry name" value="APOLIPOPROTEIN N-ACYLTRANSFERASE"/>
    <property type="match status" value="1"/>
</dbReference>